<dbReference type="PROSITE" id="PS51257">
    <property type="entry name" value="PROKAR_LIPOPROTEIN"/>
    <property type="match status" value="1"/>
</dbReference>
<dbReference type="EMBL" id="SLWB01000005">
    <property type="protein sequence ID" value="TCN68852.1"/>
    <property type="molecule type" value="Genomic_DNA"/>
</dbReference>
<reference evidence="1 2" key="1">
    <citation type="submission" date="2019-03" db="EMBL/GenBank/DDBJ databases">
        <title>Genomic Encyclopedia of Archaeal and Bacterial Type Strains, Phase II (KMG-II): from individual species to whole genera.</title>
        <authorList>
            <person name="Goeker M."/>
        </authorList>
    </citation>
    <scope>NUCLEOTIDE SEQUENCE [LARGE SCALE GENOMIC DNA]</scope>
    <source>
        <strain evidence="1 2">RL-C</strain>
    </source>
</reference>
<organism evidence="1 2">
    <name type="scientific">Acetobacteroides hydrogenigenes</name>
    <dbReference type="NCBI Taxonomy" id="979970"/>
    <lineage>
        <taxon>Bacteria</taxon>
        <taxon>Pseudomonadati</taxon>
        <taxon>Bacteroidota</taxon>
        <taxon>Bacteroidia</taxon>
        <taxon>Bacteroidales</taxon>
        <taxon>Rikenellaceae</taxon>
        <taxon>Acetobacteroides</taxon>
    </lineage>
</organism>
<dbReference type="OrthoDB" id="1522549at2"/>
<proteinExistence type="predicted"/>
<gene>
    <name evidence="1" type="ORF">CLV25_10554</name>
</gene>
<keyword evidence="2" id="KW-1185">Reference proteome</keyword>
<dbReference type="SUPFAM" id="SSF81901">
    <property type="entry name" value="HCP-like"/>
    <property type="match status" value="1"/>
</dbReference>
<dbReference type="InterPro" id="IPR019734">
    <property type="entry name" value="TPR_rpt"/>
</dbReference>
<protein>
    <submittedName>
        <fullName evidence="1">Tetratricopeptide repeat protein</fullName>
    </submittedName>
</protein>
<dbReference type="RefSeq" id="WP_131838875.1">
    <property type="nucleotide sequence ID" value="NZ_SLWB01000005.1"/>
</dbReference>
<accession>A0A4R2ENJ7</accession>
<dbReference type="AlphaFoldDB" id="A0A4R2ENJ7"/>
<dbReference type="InterPro" id="IPR011990">
    <property type="entry name" value="TPR-like_helical_dom_sf"/>
</dbReference>
<sequence length="869" mass="98512">MKKALLILLSGLLLGCSTQKNTLVSRTYHNVTARYNYLFNAKESYNESISKYSKEYPFAYTSLLPVFLFSDKQAPSKTAEGMDRAILKSGMLIKYHSITAKPRNAKQNTPAQRAFYNQREFCKYVDDAYLYIAKANAFQHEYGKAQQAIDQILLNYPNTETKADAQIWQGIIAGAEGDLIQYGSALGTASQLKGLSKKQAALLRAAWADYHIKKNDYSKAIENLEQAVFFETSKVDRNRYRYILGQLYLQTNKKQQAAATFHKVARSTSSYEMAFNAQLDEARSYTTGSTSDLKNILLKMAKSERNAPYRDQIYYTIGKIYQQDKNEKEARNFYAKSISSSAPTSSQRGVTYVALADMAYDKKDFVQAQSYYDSATLNLDSGHPMYNEAQLRSNKLGRLAENMREYQRLDSLLKMSELSETDLNKVIDSKIAFLTEQQNKAQEEANTQRQYLMNQNSLSLNTNQSGSWYFYNQSTLAFGAAEFKMRWGQRKLEDNWRRRNKGTLEQLAEEQKEEEKMKEDNLSPLSREFYLKDIPKSAAERQKYVDQKQTALINVAEAYRADAEEPHQAIETLNGLMSEKISDANELKAYSTYYQSYLAVNNLSEAQRYKELILNKHPKSGLAQSFSNSQHSTDSQSPVVSEALAKCVELLNASKYNECLSLANQHSTTAGALAPQFALVRAMATGGLLGKDAYRKELSAIISQYPNSEAAKTALEYLNQLDKQTLKLINSTDSAEKSNQTPTKSASITSYRVSEACHITILVIPNTANFNQLKFNLVSLNLELSPEQELNISKQQFDSENDILVISPFNSKKKAMDYYYNLIQKQSIITQAGIDKFATFAISCENLEILLKEKNLEGYAGFFFNSYLK</sequence>
<dbReference type="Proteomes" id="UP000294830">
    <property type="component" value="Unassembled WGS sequence"/>
</dbReference>
<evidence type="ECO:0000313" key="1">
    <source>
        <dbReference type="EMBL" id="TCN68852.1"/>
    </source>
</evidence>
<dbReference type="Pfam" id="PF13181">
    <property type="entry name" value="TPR_8"/>
    <property type="match status" value="1"/>
</dbReference>
<evidence type="ECO:0000313" key="2">
    <source>
        <dbReference type="Proteomes" id="UP000294830"/>
    </source>
</evidence>
<comment type="caution">
    <text evidence="1">The sequence shown here is derived from an EMBL/GenBank/DDBJ whole genome shotgun (WGS) entry which is preliminary data.</text>
</comment>
<name>A0A4R2ENJ7_9BACT</name>
<dbReference type="Gene3D" id="1.25.40.10">
    <property type="entry name" value="Tetratricopeptide repeat domain"/>
    <property type="match status" value="2"/>
</dbReference>